<accession>I4C722</accession>
<dbReference type="RefSeq" id="WP_014810504.1">
    <property type="nucleotide sequence ID" value="NC_018025.1"/>
</dbReference>
<dbReference type="eggNOG" id="COG5183">
    <property type="taxonomic scope" value="Bacteria"/>
</dbReference>
<keyword evidence="3" id="KW-1185">Reference proteome</keyword>
<feature type="compositionally biased region" description="Polar residues" evidence="1">
    <location>
        <begin position="51"/>
        <end position="60"/>
    </location>
</feature>
<feature type="compositionally biased region" description="Polar residues" evidence="1">
    <location>
        <begin position="100"/>
        <end position="110"/>
    </location>
</feature>
<evidence type="ECO:0000313" key="2">
    <source>
        <dbReference type="EMBL" id="AFM25363.1"/>
    </source>
</evidence>
<evidence type="ECO:0000313" key="3">
    <source>
        <dbReference type="Proteomes" id="UP000006055"/>
    </source>
</evidence>
<protein>
    <submittedName>
        <fullName evidence="2">Uncharacterized protein</fullName>
    </submittedName>
</protein>
<dbReference type="HOGENOM" id="CLU_609337_0_0_7"/>
<dbReference type="STRING" id="706587.Desti_2684"/>
<gene>
    <name evidence="2" type="ordered locus">Desti_2684</name>
</gene>
<evidence type="ECO:0000256" key="1">
    <source>
        <dbReference type="SAM" id="MobiDB-lite"/>
    </source>
</evidence>
<name>I4C722_DESTA</name>
<feature type="compositionally biased region" description="Low complexity" evidence="1">
    <location>
        <begin position="70"/>
        <end position="86"/>
    </location>
</feature>
<dbReference type="KEGG" id="dti:Desti_2684"/>
<proteinExistence type="predicted"/>
<organism evidence="2 3">
    <name type="scientific">Desulfomonile tiedjei (strain ATCC 49306 / DSM 6799 / DCB-1)</name>
    <dbReference type="NCBI Taxonomy" id="706587"/>
    <lineage>
        <taxon>Bacteria</taxon>
        <taxon>Pseudomonadati</taxon>
        <taxon>Thermodesulfobacteriota</taxon>
        <taxon>Desulfomonilia</taxon>
        <taxon>Desulfomonilales</taxon>
        <taxon>Desulfomonilaceae</taxon>
        <taxon>Desulfomonile</taxon>
    </lineage>
</organism>
<dbReference type="EMBL" id="CP003360">
    <property type="protein sequence ID" value="AFM25363.1"/>
    <property type="molecule type" value="Genomic_DNA"/>
</dbReference>
<dbReference type="OrthoDB" id="282085at2"/>
<feature type="region of interest" description="Disordered" evidence="1">
    <location>
        <begin position="155"/>
        <end position="175"/>
    </location>
</feature>
<sequence>MKRFGSVLFALIFTFSFFAGEALARRFGPGGRMEGGFGGANVGRGEFRGNVTRQNGTQYRGSWAGQGMNRSGSIQSQRGIGSTSQRLGTNPNSKLFKPSGSGNYSKPTQGQVQNFLNMQGKQGSGIGSDVLKYGTGAAAGALGIEGARRLLEGQHQNRGEGIRPGDRLGTGDRPVSAEGRGLLDRYGSGEVAKDTSPPVQKTAAQKLQADQIRGNLYNRYDDLFTPQWWRDHPQLAKKYWNETGKYQWAWNHWWRPATWGLAIGWLAGSAYGGVYSEPIYYDYGTYIYYQNDIVYMGDRQVATADEYYQQASNLAGGVPSTAETAAEDWLPLGVFALSHGQATDSGTVLQLMVSKDGVIKGTYFDTRTNTARPIKGMVDKDTQRVAWGFADGKNTDLIMETGLYNLTQDQTEALVHFGRNKTEKWLMVRLREPAREQQPQKAERGDPLR</sequence>
<dbReference type="Proteomes" id="UP000006055">
    <property type="component" value="Chromosome"/>
</dbReference>
<feature type="compositionally biased region" description="Basic and acidic residues" evidence="1">
    <location>
        <begin position="155"/>
        <end position="170"/>
    </location>
</feature>
<dbReference type="AlphaFoldDB" id="I4C722"/>
<feature type="region of interest" description="Disordered" evidence="1">
    <location>
        <begin position="48"/>
        <end position="110"/>
    </location>
</feature>
<reference evidence="3" key="1">
    <citation type="submission" date="2012-06" db="EMBL/GenBank/DDBJ databases">
        <title>Complete sequence of chromosome of Desulfomonile tiedjei DSM 6799.</title>
        <authorList>
            <person name="Lucas S."/>
            <person name="Copeland A."/>
            <person name="Lapidus A."/>
            <person name="Glavina del Rio T."/>
            <person name="Dalin E."/>
            <person name="Tice H."/>
            <person name="Bruce D."/>
            <person name="Goodwin L."/>
            <person name="Pitluck S."/>
            <person name="Peters L."/>
            <person name="Ovchinnikova G."/>
            <person name="Zeytun A."/>
            <person name="Lu M."/>
            <person name="Kyrpides N."/>
            <person name="Mavromatis K."/>
            <person name="Ivanova N."/>
            <person name="Brettin T."/>
            <person name="Detter J.C."/>
            <person name="Han C."/>
            <person name="Larimer F."/>
            <person name="Land M."/>
            <person name="Hauser L."/>
            <person name="Markowitz V."/>
            <person name="Cheng J.-F."/>
            <person name="Hugenholtz P."/>
            <person name="Woyke T."/>
            <person name="Wu D."/>
            <person name="Spring S."/>
            <person name="Schroeder M."/>
            <person name="Brambilla E."/>
            <person name="Klenk H.-P."/>
            <person name="Eisen J.A."/>
        </authorList>
    </citation>
    <scope>NUCLEOTIDE SEQUENCE [LARGE SCALE GENOMIC DNA]</scope>
    <source>
        <strain evidence="3">ATCC 49306 / DSM 6799 / DCB-1</strain>
    </source>
</reference>